<reference evidence="3" key="1">
    <citation type="submission" date="2017-09" db="EMBL/GenBank/DDBJ databases">
        <title>Depth-based differentiation of microbial function through sediment-hosted aquifers and enrichment of novel symbionts in the deep terrestrial subsurface.</title>
        <authorList>
            <person name="Probst A.J."/>
            <person name="Ladd B."/>
            <person name="Jarett J.K."/>
            <person name="Geller-Mcgrath D.E."/>
            <person name="Sieber C.M.K."/>
            <person name="Emerson J.B."/>
            <person name="Anantharaman K."/>
            <person name="Thomas B.C."/>
            <person name="Malmstrom R."/>
            <person name="Stieglmeier M."/>
            <person name="Klingl A."/>
            <person name="Woyke T."/>
            <person name="Ryan C.M."/>
            <person name="Banfield J.F."/>
        </authorList>
    </citation>
    <scope>NUCLEOTIDE SEQUENCE [LARGE SCALE GENOMIC DNA]</scope>
</reference>
<dbReference type="AlphaFoldDB" id="A0A2H0TEC4"/>
<accession>A0A2H0TEC4</accession>
<gene>
    <name evidence="2" type="ORF">COU47_04470</name>
</gene>
<name>A0A2H0TEC4_9BACT</name>
<evidence type="ECO:0000313" key="3">
    <source>
        <dbReference type="Proteomes" id="UP000231503"/>
    </source>
</evidence>
<organism evidence="2 3">
    <name type="scientific">Candidatus Niyogibacteria bacterium CG10_big_fil_rev_8_21_14_0_10_46_36</name>
    <dbReference type="NCBI Taxonomy" id="1974726"/>
    <lineage>
        <taxon>Bacteria</taxon>
        <taxon>Candidatus Niyogiibacteriota</taxon>
    </lineage>
</organism>
<evidence type="ECO:0000313" key="2">
    <source>
        <dbReference type="EMBL" id="PIR69314.1"/>
    </source>
</evidence>
<evidence type="ECO:0000256" key="1">
    <source>
        <dbReference type="SAM" id="Phobius"/>
    </source>
</evidence>
<feature type="transmembrane region" description="Helical" evidence="1">
    <location>
        <begin position="21"/>
        <end position="40"/>
    </location>
</feature>
<keyword evidence="1" id="KW-1133">Transmembrane helix</keyword>
<dbReference type="Proteomes" id="UP000231503">
    <property type="component" value="Unassembled WGS sequence"/>
</dbReference>
<proteinExistence type="predicted"/>
<comment type="caution">
    <text evidence="2">The sequence shown here is derived from an EMBL/GenBank/DDBJ whole genome shotgun (WGS) entry which is preliminary data.</text>
</comment>
<protein>
    <submittedName>
        <fullName evidence="2">Uncharacterized protein</fullName>
    </submittedName>
</protein>
<sequence length="86" mass="10300">MASMIFDKIRDTILNKIFLYRIRWVIIGFFILIFLIYWMGFNVERNKAKIHCRYTLSFLESGAQELRDMKNECDSIYSIGHLLSDL</sequence>
<keyword evidence="1" id="KW-0812">Transmembrane</keyword>
<dbReference type="EMBL" id="PFCO01000009">
    <property type="protein sequence ID" value="PIR69314.1"/>
    <property type="molecule type" value="Genomic_DNA"/>
</dbReference>
<keyword evidence="1" id="KW-0472">Membrane</keyword>